<keyword evidence="4" id="KW-1133">Transmembrane helix</keyword>
<dbReference type="SUPFAM" id="SSF53850">
    <property type="entry name" value="Periplasmic binding protein-like II"/>
    <property type="match status" value="1"/>
</dbReference>
<dbReference type="GO" id="GO:0015833">
    <property type="term" value="P:peptide transport"/>
    <property type="evidence" value="ECO:0007669"/>
    <property type="project" value="TreeGrafter"/>
</dbReference>
<gene>
    <name evidence="6" type="ORF">A3F55_00785</name>
</gene>
<dbReference type="Gene3D" id="3.10.105.10">
    <property type="entry name" value="Dipeptide-binding Protein, Domain 3"/>
    <property type="match status" value="1"/>
</dbReference>
<dbReference type="Gene3D" id="3.40.190.10">
    <property type="entry name" value="Periplasmic binding protein-like II"/>
    <property type="match status" value="1"/>
</dbReference>
<keyword evidence="3" id="KW-0732">Signal</keyword>
<dbReference type="InterPro" id="IPR030678">
    <property type="entry name" value="Peptide/Ni-bd"/>
</dbReference>
<sequence length="587" mass="64459">MLSFLRTAARSVYLPIIDKAEDAYAAFAASGRALFLFFSALLIVSSGALIFMLNGALLVSTPASGGSFTEGILGAPRFINPVLAVSSADNDLSVLIYSGLLKTTPEGEYVPNLASSFELSDGGRVYTFYLREDATFHDGTVVSAHDVTFTVAKIQDPSLKSPIRANWEGVTVEALDDRTVRFTLVQPYAPFINNATVGILPKHLWSQVSVEEFPFSELNTSPIGSGPFQVKSVSRTASGIPSSYELRPFDDYTLGRPYLSSMRFNFYQNEEELIAALARGDIEAVSSVSPSLLPELPYNHTERSALNRVFGIFFNQNEAAVLRDLDVRVALEMAVDREALVANILGGYGTALSGPVPPGVVVQSAAKPAAAAEDRALAAREHLLSDGWETSEDGTLFKTTGSDEDEKTLQLSFTISTGNVAELRAAAEFVKEAWERMGAKIEIQVFDQGDLSQNVIRPRKYEALLFGEVVGRELDLFAFWDSSQRNDPGLNIALYANATADRLLKALRETSDEEVRASLYAEFEAELRKDIPAVFLYAPDFVYSIPNDIKGFELGFIETSSDRFLSVREWHREVDHVWPVFLPDTTI</sequence>
<keyword evidence="4" id="KW-0812">Transmembrane</keyword>
<protein>
    <recommendedName>
        <fullName evidence="5">Solute-binding protein family 5 domain-containing protein</fullName>
    </recommendedName>
</protein>
<dbReference type="Gene3D" id="3.90.76.10">
    <property type="entry name" value="Dipeptide-binding Protein, Domain 1"/>
    <property type="match status" value="1"/>
</dbReference>
<name>A0A1F4XRG9_9BACT</name>
<keyword evidence="4" id="KW-0472">Membrane</keyword>
<feature type="domain" description="Solute-binding protein family 5" evidence="5">
    <location>
        <begin position="108"/>
        <end position="465"/>
    </location>
</feature>
<dbReference type="EMBL" id="MEWW01000018">
    <property type="protein sequence ID" value="OGC84290.1"/>
    <property type="molecule type" value="Genomic_DNA"/>
</dbReference>
<proteinExistence type="inferred from homology"/>
<dbReference type="InterPro" id="IPR039424">
    <property type="entry name" value="SBP_5"/>
</dbReference>
<dbReference type="Pfam" id="PF00496">
    <property type="entry name" value="SBP_bac_5"/>
    <property type="match status" value="1"/>
</dbReference>
<dbReference type="PIRSF" id="PIRSF002741">
    <property type="entry name" value="MppA"/>
    <property type="match status" value="1"/>
</dbReference>
<comment type="caution">
    <text evidence="6">The sequence shown here is derived from an EMBL/GenBank/DDBJ whole genome shotgun (WGS) entry which is preliminary data.</text>
</comment>
<accession>A0A1F4XRG9</accession>
<dbReference type="GO" id="GO:0043190">
    <property type="term" value="C:ATP-binding cassette (ABC) transporter complex"/>
    <property type="evidence" value="ECO:0007669"/>
    <property type="project" value="InterPro"/>
</dbReference>
<dbReference type="AlphaFoldDB" id="A0A1F4XRG9"/>
<dbReference type="Proteomes" id="UP000178091">
    <property type="component" value="Unassembled WGS sequence"/>
</dbReference>
<organism evidence="6 7">
    <name type="scientific">Candidatus Adlerbacteria bacterium RIFCSPHIGHO2_12_FULL_53_18</name>
    <dbReference type="NCBI Taxonomy" id="1797242"/>
    <lineage>
        <taxon>Bacteria</taxon>
        <taxon>Candidatus Adleribacteriota</taxon>
    </lineage>
</organism>
<evidence type="ECO:0000256" key="4">
    <source>
        <dbReference type="SAM" id="Phobius"/>
    </source>
</evidence>
<feature type="transmembrane region" description="Helical" evidence="4">
    <location>
        <begin position="34"/>
        <end position="59"/>
    </location>
</feature>
<comment type="similarity">
    <text evidence="1">Belongs to the bacterial solute-binding protein 5 family.</text>
</comment>
<dbReference type="InterPro" id="IPR000914">
    <property type="entry name" value="SBP_5_dom"/>
</dbReference>
<dbReference type="GO" id="GO:1904680">
    <property type="term" value="F:peptide transmembrane transporter activity"/>
    <property type="evidence" value="ECO:0007669"/>
    <property type="project" value="TreeGrafter"/>
</dbReference>
<evidence type="ECO:0000259" key="5">
    <source>
        <dbReference type="Pfam" id="PF00496"/>
    </source>
</evidence>
<keyword evidence="2" id="KW-0813">Transport</keyword>
<evidence type="ECO:0000313" key="6">
    <source>
        <dbReference type="EMBL" id="OGC84290.1"/>
    </source>
</evidence>
<evidence type="ECO:0000256" key="2">
    <source>
        <dbReference type="ARBA" id="ARBA00022448"/>
    </source>
</evidence>
<dbReference type="PANTHER" id="PTHR30290">
    <property type="entry name" value="PERIPLASMIC BINDING COMPONENT OF ABC TRANSPORTER"/>
    <property type="match status" value="1"/>
</dbReference>
<evidence type="ECO:0000256" key="3">
    <source>
        <dbReference type="ARBA" id="ARBA00022729"/>
    </source>
</evidence>
<evidence type="ECO:0000256" key="1">
    <source>
        <dbReference type="ARBA" id="ARBA00005695"/>
    </source>
</evidence>
<dbReference type="GO" id="GO:0042597">
    <property type="term" value="C:periplasmic space"/>
    <property type="evidence" value="ECO:0007669"/>
    <property type="project" value="UniProtKB-ARBA"/>
</dbReference>
<reference evidence="6 7" key="1">
    <citation type="journal article" date="2016" name="Nat. Commun.">
        <title>Thousands of microbial genomes shed light on interconnected biogeochemical processes in an aquifer system.</title>
        <authorList>
            <person name="Anantharaman K."/>
            <person name="Brown C.T."/>
            <person name="Hug L.A."/>
            <person name="Sharon I."/>
            <person name="Castelle C.J."/>
            <person name="Probst A.J."/>
            <person name="Thomas B.C."/>
            <person name="Singh A."/>
            <person name="Wilkins M.J."/>
            <person name="Karaoz U."/>
            <person name="Brodie E.L."/>
            <person name="Williams K.H."/>
            <person name="Hubbard S.S."/>
            <person name="Banfield J.F."/>
        </authorList>
    </citation>
    <scope>NUCLEOTIDE SEQUENCE [LARGE SCALE GENOMIC DNA]</scope>
</reference>
<evidence type="ECO:0000313" key="7">
    <source>
        <dbReference type="Proteomes" id="UP000178091"/>
    </source>
</evidence>
<dbReference type="PANTHER" id="PTHR30290:SF9">
    <property type="entry name" value="OLIGOPEPTIDE-BINDING PROTEIN APPA"/>
    <property type="match status" value="1"/>
</dbReference>